<reference evidence="1 2" key="1">
    <citation type="submission" date="2019-09" db="EMBL/GenBank/DDBJ databases">
        <title>Investigation of probiotic properties of different lactic acid bacteria.</title>
        <authorList>
            <person name="Jaomanjaka F."/>
            <person name="Blanc P."/>
        </authorList>
    </citation>
    <scope>NUCLEOTIDE SEQUENCE [LARGE SCALE GENOMIC DNA]</scope>
    <source>
        <strain evidence="1 2">BIO6369</strain>
    </source>
</reference>
<sequence length="108" mass="12746">MIEIMTREQAKTFREQRLLEEQRKLAEQGISSAFEGKFLVTIGDSSCDYYNFKHFITTQIFGMGIDNFVQKTDWDKKEVIEYLATVDQDDDLWEEQVMDYFGGMEGNY</sequence>
<evidence type="ECO:0000313" key="1">
    <source>
        <dbReference type="EMBL" id="KAB1951840.1"/>
    </source>
</evidence>
<dbReference type="RefSeq" id="WP_151494765.1">
    <property type="nucleotide sequence ID" value="NZ_WBOA01000001.1"/>
</dbReference>
<dbReference type="EMBL" id="WBOA01000001">
    <property type="protein sequence ID" value="KAB1951840.1"/>
    <property type="molecule type" value="Genomic_DNA"/>
</dbReference>
<proteinExistence type="predicted"/>
<evidence type="ECO:0000313" key="2">
    <source>
        <dbReference type="Proteomes" id="UP000460112"/>
    </source>
</evidence>
<dbReference type="Proteomes" id="UP000460112">
    <property type="component" value="Unassembled WGS sequence"/>
</dbReference>
<accession>A0A833CG66</accession>
<comment type="caution">
    <text evidence="1">The sequence shown here is derived from an EMBL/GenBank/DDBJ whole genome shotgun (WGS) entry which is preliminary data.</text>
</comment>
<dbReference type="AlphaFoldDB" id="A0A833CG66"/>
<protein>
    <submittedName>
        <fullName evidence="1">Uncharacterized protein</fullName>
    </submittedName>
</protein>
<organism evidence="1 2">
    <name type="scientific">Lactobacillus gasseri</name>
    <dbReference type="NCBI Taxonomy" id="1596"/>
    <lineage>
        <taxon>Bacteria</taxon>
        <taxon>Bacillati</taxon>
        <taxon>Bacillota</taxon>
        <taxon>Bacilli</taxon>
        <taxon>Lactobacillales</taxon>
        <taxon>Lactobacillaceae</taxon>
        <taxon>Lactobacillus</taxon>
    </lineage>
</organism>
<gene>
    <name evidence="1" type="ORF">F8244_04880</name>
</gene>
<name>A0A833CG66_LACGS</name>